<evidence type="ECO:0000256" key="6">
    <source>
        <dbReference type="ARBA" id="ARBA00023180"/>
    </source>
</evidence>
<feature type="transmembrane region" description="Helical" evidence="9">
    <location>
        <begin position="420"/>
        <end position="438"/>
    </location>
</feature>
<dbReference type="GO" id="GO:0022857">
    <property type="term" value="F:transmembrane transporter activity"/>
    <property type="evidence" value="ECO:0007669"/>
    <property type="project" value="InterPro"/>
</dbReference>
<feature type="transmembrane region" description="Helical" evidence="9">
    <location>
        <begin position="329"/>
        <end position="350"/>
    </location>
</feature>
<dbReference type="PANTHER" id="PTHR43791:SF41">
    <property type="entry name" value="MAJOR FACILITATOR SUPERFAMILY (MFS) PROFILE DOMAIN-CONTAINING PROTEIN"/>
    <property type="match status" value="1"/>
</dbReference>
<keyword evidence="5 9" id="KW-0472">Membrane</keyword>
<dbReference type="GO" id="GO:0016020">
    <property type="term" value="C:membrane"/>
    <property type="evidence" value="ECO:0007669"/>
    <property type="project" value="UniProtKB-SubCell"/>
</dbReference>
<feature type="region of interest" description="Disordered" evidence="8">
    <location>
        <begin position="1"/>
        <end position="20"/>
    </location>
</feature>
<evidence type="ECO:0000259" key="10">
    <source>
        <dbReference type="PROSITE" id="PS50850"/>
    </source>
</evidence>
<dbReference type="InterPro" id="IPR036259">
    <property type="entry name" value="MFS_trans_sf"/>
</dbReference>
<feature type="transmembrane region" description="Helical" evidence="9">
    <location>
        <begin position="357"/>
        <end position="375"/>
    </location>
</feature>
<evidence type="ECO:0000256" key="2">
    <source>
        <dbReference type="ARBA" id="ARBA00022448"/>
    </source>
</evidence>
<keyword evidence="2" id="KW-0813">Transport</keyword>
<sequence length="515" mass="57081">MSNKDALEMTTSKAVSQQDREAGDVENVHLSEDVAVRFLASLDPAIKDVPISAKEARKVLWKIDLIVLPIIAGTVILSAVDKVVISNAAIMGMKHDLKLVGNEYSWVGSIFYFGFLIFEYPQAILIQRLPVAKLLAACILSWAVLLFCSAATHSFAGLATVRFIFGCAEAGAFPTASILTVMWYTNREQPVRVAIWYNQFSSVFSGIISYAISQTHTHLAQWRLLFIVLGGITVLWSATVLAFLPDSPASAWWLSPRERYIAIRRVQKNNTGIEDKRVKWYQIKELLVDPKTYLLALFACAQNIPNGGLVTFSSIIVSGLGYSVPITTLLGMPTGVVATTWQIILAVFCAKLKNMRCTIIAVANIVPMVCAILMWQLPRDNQTGLLAAYYVFYTYWGSYVMSTSVPMANVSGHTKKVTMNAVYFFSYCLGNIIGPQVFQKSDAPNYTKGYTGLLICLVVSAVSISVYGLLCRRENVRRDRLQGVVHTSAITEEENEALALSDMTDKEKIAFRYSY</sequence>
<evidence type="ECO:0000313" key="11">
    <source>
        <dbReference type="EMBL" id="KAJ4185200.1"/>
    </source>
</evidence>
<dbReference type="AlphaFoldDB" id="A0A9W8R4S9"/>
<feature type="transmembrane region" description="Helical" evidence="9">
    <location>
        <begin position="293"/>
        <end position="317"/>
    </location>
</feature>
<evidence type="ECO:0000256" key="8">
    <source>
        <dbReference type="SAM" id="MobiDB-lite"/>
    </source>
</evidence>
<feature type="transmembrane region" description="Helical" evidence="9">
    <location>
        <begin position="65"/>
        <end position="84"/>
    </location>
</feature>
<dbReference type="InterPro" id="IPR011701">
    <property type="entry name" value="MFS"/>
</dbReference>
<keyword evidence="3 9" id="KW-0812">Transmembrane</keyword>
<feature type="transmembrane region" description="Helical" evidence="9">
    <location>
        <begin position="162"/>
        <end position="183"/>
    </location>
</feature>
<comment type="caution">
    <text evidence="11">The sequence shown here is derived from an EMBL/GenBank/DDBJ whole genome shotgun (WGS) entry which is preliminary data.</text>
</comment>
<feature type="transmembrane region" description="Helical" evidence="9">
    <location>
        <begin position="387"/>
        <end position="408"/>
    </location>
</feature>
<keyword evidence="12" id="KW-1185">Reference proteome</keyword>
<keyword evidence="6" id="KW-0325">Glycoprotein</keyword>
<dbReference type="Proteomes" id="UP001152087">
    <property type="component" value="Unassembled WGS sequence"/>
</dbReference>
<evidence type="ECO:0000313" key="12">
    <source>
        <dbReference type="Proteomes" id="UP001152087"/>
    </source>
</evidence>
<evidence type="ECO:0000256" key="4">
    <source>
        <dbReference type="ARBA" id="ARBA00022989"/>
    </source>
</evidence>
<name>A0A9W8R4S9_9HYPO</name>
<evidence type="ECO:0000256" key="5">
    <source>
        <dbReference type="ARBA" id="ARBA00023136"/>
    </source>
</evidence>
<proteinExistence type="inferred from homology"/>
<gene>
    <name evidence="11" type="ORF">NW755_008644</name>
</gene>
<protein>
    <recommendedName>
        <fullName evidence="10">Major facilitator superfamily (MFS) profile domain-containing protein</fullName>
    </recommendedName>
</protein>
<comment type="similarity">
    <text evidence="7">Belongs to the major facilitator superfamily. Allantoate permease family.</text>
</comment>
<dbReference type="Pfam" id="PF07690">
    <property type="entry name" value="MFS_1"/>
    <property type="match status" value="1"/>
</dbReference>
<feature type="transmembrane region" description="Helical" evidence="9">
    <location>
        <begin position="195"/>
        <end position="212"/>
    </location>
</feature>
<feature type="compositionally biased region" description="Polar residues" evidence="8">
    <location>
        <begin position="1"/>
        <end position="17"/>
    </location>
</feature>
<accession>A0A9W8R4S9</accession>
<feature type="transmembrane region" description="Helical" evidence="9">
    <location>
        <begin position="134"/>
        <end position="156"/>
    </location>
</feature>
<feature type="transmembrane region" description="Helical" evidence="9">
    <location>
        <begin position="104"/>
        <end position="122"/>
    </location>
</feature>
<evidence type="ECO:0000256" key="1">
    <source>
        <dbReference type="ARBA" id="ARBA00004141"/>
    </source>
</evidence>
<dbReference type="FunFam" id="1.20.1250.20:FF:000064">
    <property type="entry name" value="MFS allantoate transporter"/>
    <property type="match status" value="1"/>
</dbReference>
<dbReference type="SUPFAM" id="SSF103473">
    <property type="entry name" value="MFS general substrate transporter"/>
    <property type="match status" value="1"/>
</dbReference>
<dbReference type="PROSITE" id="PS50850">
    <property type="entry name" value="MFS"/>
    <property type="match status" value="1"/>
</dbReference>
<dbReference type="EMBL" id="JAOQAV010000024">
    <property type="protein sequence ID" value="KAJ4185200.1"/>
    <property type="molecule type" value="Genomic_DNA"/>
</dbReference>
<comment type="subcellular location">
    <subcellularLocation>
        <location evidence="1">Membrane</location>
        <topology evidence="1">Multi-pass membrane protein</topology>
    </subcellularLocation>
</comment>
<evidence type="ECO:0000256" key="9">
    <source>
        <dbReference type="SAM" id="Phobius"/>
    </source>
</evidence>
<keyword evidence="4 9" id="KW-1133">Transmembrane helix</keyword>
<evidence type="ECO:0000256" key="7">
    <source>
        <dbReference type="ARBA" id="ARBA00037968"/>
    </source>
</evidence>
<dbReference type="OrthoDB" id="6730379at2759"/>
<dbReference type="PANTHER" id="PTHR43791">
    <property type="entry name" value="PERMEASE-RELATED"/>
    <property type="match status" value="1"/>
</dbReference>
<organism evidence="11 12">
    <name type="scientific">Fusarium falciforme</name>
    <dbReference type="NCBI Taxonomy" id="195108"/>
    <lineage>
        <taxon>Eukaryota</taxon>
        <taxon>Fungi</taxon>
        <taxon>Dikarya</taxon>
        <taxon>Ascomycota</taxon>
        <taxon>Pezizomycotina</taxon>
        <taxon>Sordariomycetes</taxon>
        <taxon>Hypocreomycetidae</taxon>
        <taxon>Hypocreales</taxon>
        <taxon>Nectriaceae</taxon>
        <taxon>Fusarium</taxon>
        <taxon>Fusarium solani species complex</taxon>
    </lineage>
</organism>
<feature type="domain" description="Major facilitator superfamily (MFS) profile" evidence="10">
    <location>
        <begin position="67"/>
        <end position="475"/>
    </location>
</feature>
<dbReference type="InterPro" id="IPR020846">
    <property type="entry name" value="MFS_dom"/>
</dbReference>
<feature type="transmembrane region" description="Helical" evidence="9">
    <location>
        <begin position="224"/>
        <end position="244"/>
    </location>
</feature>
<evidence type="ECO:0000256" key="3">
    <source>
        <dbReference type="ARBA" id="ARBA00022692"/>
    </source>
</evidence>
<dbReference type="Gene3D" id="1.20.1250.20">
    <property type="entry name" value="MFS general substrate transporter like domains"/>
    <property type="match status" value="1"/>
</dbReference>
<feature type="transmembrane region" description="Helical" evidence="9">
    <location>
        <begin position="450"/>
        <end position="470"/>
    </location>
</feature>
<reference evidence="11" key="1">
    <citation type="submission" date="2022-09" db="EMBL/GenBank/DDBJ databases">
        <title>Fusarium specimens isolated from Avocado Roots.</title>
        <authorList>
            <person name="Stajich J."/>
            <person name="Roper C."/>
            <person name="Heimlech-Rivalta G."/>
        </authorList>
    </citation>
    <scope>NUCLEOTIDE SEQUENCE</scope>
    <source>
        <strain evidence="11">A02</strain>
    </source>
</reference>